<comment type="caution">
    <text evidence="3">The sequence shown here is derived from an EMBL/GenBank/DDBJ whole genome shotgun (WGS) entry which is preliminary data.</text>
</comment>
<evidence type="ECO:0000259" key="2">
    <source>
        <dbReference type="Pfam" id="PF22013"/>
    </source>
</evidence>
<dbReference type="CDD" id="cd02440">
    <property type="entry name" value="AdoMet_MTases"/>
    <property type="match status" value="1"/>
</dbReference>
<organism evidence="3 4">
    <name type="scientific">Psychroflexus planctonicus</name>
    <dbReference type="NCBI Taxonomy" id="1526575"/>
    <lineage>
        <taxon>Bacteria</taxon>
        <taxon>Pseudomonadati</taxon>
        <taxon>Bacteroidota</taxon>
        <taxon>Flavobacteriia</taxon>
        <taxon>Flavobacteriales</taxon>
        <taxon>Flavobacteriaceae</taxon>
        <taxon>Psychroflexus</taxon>
    </lineage>
</organism>
<keyword evidence="4" id="KW-1185">Reference proteome</keyword>
<sequence>MLSKAHIQFIKENIDSQLTELVLKGFPFEDVDASFLAQQISARQRMKKKLPSWIAKDDVVFPPKLNLAQSSSEETANYKAKIINGSEVADLTGGFGIDAFALAKTNKHVIYTEKDDSLFNLVHYNSTVFELKNFEMIQTTAETFLKNTKSKLDWIYLDPSRRDEAKKRVFLFEDCQPNILSLLPILQTKCDFLLMKTSPLIDLSYGIKELKYVRKIHIVAVENEVKELLWELDFSNEEILPSFKCIQFKKGKQIEFEITKDEASTEVTYAKPLQYLYEPNAALMKVGKFNQLAESFQLQKLHPNSHLFISATLEKEFPGRVFFVKKVEEYKPKQLKKQLKGKKMNISTRNFPLMAKDLIKLFKTKDGGENYVFFTTDFNQQKIVISCIKAM</sequence>
<feature type="domain" description="THUMP-like" evidence="1">
    <location>
        <begin position="319"/>
        <end position="387"/>
    </location>
</feature>
<proteinExistence type="predicted"/>
<dbReference type="Pfam" id="PF18096">
    <property type="entry name" value="Thump_like"/>
    <property type="match status" value="1"/>
</dbReference>
<accession>A0ABQ1SCU9</accession>
<dbReference type="RefSeq" id="WP_188457505.1">
    <property type="nucleotide sequence ID" value="NZ_BMGM01000002.1"/>
</dbReference>
<dbReference type="Proteomes" id="UP000599179">
    <property type="component" value="Unassembled WGS sequence"/>
</dbReference>
<dbReference type="SUPFAM" id="SSF53335">
    <property type="entry name" value="S-adenosyl-L-methionine-dependent methyltransferases"/>
    <property type="match status" value="1"/>
</dbReference>
<dbReference type="Gene3D" id="1.10.10.1110">
    <property type="entry name" value="Methyltransferase PG1098, N-terminal domain"/>
    <property type="match status" value="1"/>
</dbReference>
<dbReference type="Pfam" id="PF22013">
    <property type="entry name" value="PG_1098_Fer"/>
    <property type="match status" value="1"/>
</dbReference>
<reference evidence="4" key="1">
    <citation type="journal article" date="2019" name="Int. J. Syst. Evol. Microbiol.">
        <title>The Global Catalogue of Microorganisms (GCM) 10K type strain sequencing project: providing services to taxonomists for standard genome sequencing and annotation.</title>
        <authorList>
            <consortium name="The Broad Institute Genomics Platform"/>
            <consortium name="The Broad Institute Genome Sequencing Center for Infectious Disease"/>
            <person name="Wu L."/>
            <person name="Ma J."/>
        </authorList>
    </citation>
    <scope>NUCLEOTIDE SEQUENCE [LARGE SCALE GENOMIC DNA]</scope>
    <source>
        <strain evidence="4">CGMCC 1.12931</strain>
    </source>
</reference>
<name>A0ABQ1SCU9_9FLAO</name>
<evidence type="ECO:0000259" key="1">
    <source>
        <dbReference type="Pfam" id="PF18096"/>
    </source>
</evidence>
<dbReference type="EMBL" id="BMGM01000002">
    <property type="protein sequence ID" value="GGE27181.1"/>
    <property type="molecule type" value="Genomic_DNA"/>
</dbReference>
<dbReference type="InterPro" id="IPR041497">
    <property type="entry name" value="Thump-like"/>
</dbReference>
<dbReference type="InterPro" id="IPR029063">
    <property type="entry name" value="SAM-dependent_MTases_sf"/>
</dbReference>
<evidence type="ECO:0008006" key="5">
    <source>
        <dbReference type="Google" id="ProtNLM"/>
    </source>
</evidence>
<dbReference type="Gene3D" id="3.40.50.150">
    <property type="entry name" value="Vaccinia Virus protein VP39"/>
    <property type="match status" value="1"/>
</dbReference>
<gene>
    <name evidence="3" type="ORF">GCM10010832_04920</name>
</gene>
<dbReference type="InterPro" id="IPR054168">
    <property type="entry name" value="PG_1098_Fer"/>
</dbReference>
<evidence type="ECO:0000313" key="4">
    <source>
        <dbReference type="Proteomes" id="UP000599179"/>
    </source>
</evidence>
<evidence type="ECO:0000313" key="3">
    <source>
        <dbReference type="EMBL" id="GGE27181.1"/>
    </source>
</evidence>
<protein>
    <recommendedName>
        <fullName evidence="5">THUMP-like domain-containing protein</fullName>
    </recommendedName>
</protein>
<feature type="domain" description="PG-1098 ferredoxin-like" evidence="2">
    <location>
        <begin position="275"/>
        <end position="318"/>
    </location>
</feature>